<gene>
    <name evidence="2" type="ORF">ANK1_4060</name>
    <name evidence="3" type="ORF">ANK2_4061</name>
</gene>
<feature type="region of interest" description="Disordered" evidence="1">
    <location>
        <begin position="20"/>
        <end position="64"/>
    </location>
</feature>
<evidence type="ECO:0000313" key="2">
    <source>
        <dbReference type="EMBL" id="VFR32031.1"/>
    </source>
</evidence>
<reference evidence="2" key="1">
    <citation type="submission" date="2019-03" db="EMBL/GenBank/DDBJ databases">
        <authorList>
            <person name="Danneels B."/>
        </authorList>
    </citation>
    <scope>NUCLEOTIDE SEQUENCE</scope>
</reference>
<sequence>MPRRSTPVRLGRILLESPAIRDHGRSCPPTRTLAQPRPACSEAGNHRLPRPPKETGAAHRGLAQRRRTCAVLSTAGATARSSITHE</sequence>
<protein>
    <submittedName>
        <fullName evidence="2">Uncharacterized protein</fullName>
    </submittedName>
</protein>
<name>A0A484Q3D4_9ZZZZ</name>
<dbReference type="EMBL" id="CAADIA010000006">
    <property type="protein sequence ID" value="VFR32031.1"/>
    <property type="molecule type" value="Genomic_DNA"/>
</dbReference>
<evidence type="ECO:0000256" key="1">
    <source>
        <dbReference type="SAM" id="MobiDB-lite"/>
    </source>
</evidence>
<dbReference type="AlphaFoldDB" id="A0A484Q3D4"/>
<organism evidence="2">
    <name type="scientific">plant metagenome</name>
    <dbReference type="NCBI Taxonomy" id="1297885"/>
    <lineage>
        <taxon>unclassified sequences</taxon>
        <taxon>metagenomes</taxon>
        <taxon>organismal metagenomes</taxon>
    </lineage>
</organism>
<evidence type="ECO:0000313" key="3">
    <source>
        <dbReference type="EMBL" id="VFR60865.1"/>
    </source>
</evidence>
<dbReference type="EMBL" id="CAADIF010000005">
    <property type="protein sequence ID" value="VFR60865.1"/>
    <property type="molecule type" value="Genomic_DNA"/>
</dbReference>
<proteinExistence type="predicted"/>
<accession>A0A484Q3D4</accession>